<dbReference type="InterPro" id="IPR013149">
    <property type="entry name" value="ADH-like_C"/>
</dbReference>
<name>A0ABY7WTA0_9LACO</name>
<dbReference type="RefSeq" id="WP_274260895.1">
    <property type="nucleotide sequence ID" value="NZ_CP117884.1"/>
</dbReference>
<organism evidence="4 5">
    <name type="scientific">Lacticaseibacillus pabuli</name>
    <dbReference type="NCBI Taxonomy" id="3025672"/>
    <lineage>
        <taxon>Bacteria</taxon>
        <taxon>Bacillati</taxon>
        <taxon>Bacillota</taxon>
        <taxon>Bacilli</taxon>
        <taxon>Lactobacillales</taxon>
        <taxon>Lactobacillaceae</taxon>
        <taxon>Lacticaseibacillus</taxon>
    </lineage>
</organism>
<dbReference type="InterPro" id="IPR020843">
    <property type="entry name" value="ER"/>
</dbReference>
<dbReference type="InterPro" id="IPR011032">
    <property type="entry name" value="GroES-like_sf"/>
</dbReference>
<reference evidence="4 5" key="1">
    <citation type="submission" date="2023-02" db="EMBL/GenBank/DDBJ databases">
        <title>Genome sequence of Lacticaseibacillus sp. KACC 23028.</title>
        <authorList>
            <person name="Kim S."/>
            <person name="Heo J."/>
            <person name="Kwon S.-W."/>
        </authorList>
    </citation>
    <scope>NUCLEOTIDE SEQUENCE [LARGE SCALE GENOMIC DNA]</scope>
    <source>
        <strain evidence="4 5">KACC 23028</strain>
    </source>
</reference>
<protein>
    <recommendedName>
        <fullName evidence="2">Zinc-type alcohol dehydrogenase-like protein</fullName>
    </recommendedName>
</protein>
<dbReference type="PANTHER" id="PTHR43482:SF1">
    <property type="entry name" value="PROTEIN AST1-RELATED"/>
    <property type="match status" value="1"/>
</dbReference>
<evidence type="ECO:0000313" key="5">
    <source>
        <dbReference type="Proteomes" id="UP001220377"/>
    </source>
</evidence>
<feature type="domain" description="Enoyl reductase (ER)" evidence="3">
    <location>
        <begin position="15"/>
        <end position="335"/>
    </location>
</feature>
<accession>A0ABY7WTA0</accession>
<comment type="similarity">
    <text evidence="1 2">Belongs to the zinc-containing alcohol dehydrogenase family. Quinone oxidoreductase subfamily.</text>
</comment>
<dbReference type="InterPro" id="IPR052585">
    <property type="entry name" value="Lipid_raft_assoc_Zn_ADH"/>
</dbReference>
<dbReference type="SUPFAM" id="SSF50129">
    <property type="entry name" value="GroES-like"/>
    <property type="match status" value="1"/>
</dbReference>
<evidence type="ECO:0000313" key="4">
    <source>
        <dbReference type="EMBL" id="WDF83029.1"/>
    </source>
</evidence>
<dbReference type="SMART" id="SM00829">
    <property type="entry name" value="PKS_ER"/>
    <property type="match status" value="1"/>
</dbReference>
<dbReference type="SUPFAM" id="SSF51735">
    <property type="entry name" value="NAD(P)-binding Rossmann-fold domains"/>
    <property type="match status" value="1"/>
</dbReference>
<keyword evidence="5" id="KW-1185">Reference proteome</keyword>
<evidence type="ECO:0000259" key="3">
    <source>
        <dbReference type="SMART" id="SM00829"/>
    </source>
</evidence>
<dbReference type="PANTHER" id="PTHR43482">
    <property type="entry name" value="PROTEIN AST1-RELATED"/>
    <property type="match status" value="1"/>
</dbReference>
<dbReference type="InterPro" id="IPR002364">
    <property type="entry name" value="Quin_OxRdtase/zeta-crystal_CS"/>
</dbReference>
<dbReference type="InterPro" id="IPR014182">
    <property type="entry name" value="ADH_Zn_typ-1"/>
</dbReference>
<dbReference type="CDD" id="cd08252">
    <property type="entry name" value="AL_MDR"/>
    <property type="match status" value="1"/>
</dbReference>
<keyword evidence="2" id="KW-0479">Metal-binding</keyword>
<dbReference type="InterPro" id="IPR036291">
    <property type="entry name" value="NAD(P)-bd_dom_sf"/>
</dbReference>
<dbReference type="InterPro" id="IPR013154">
    <property type="entry name" value="ADH-like_N"/>
</dbReference>
<dbReference type="Pfam" id="PF00107">
    <property type="entry name" value="ADH_zinc_N"/>
    <property type="match status" value="1"/>
</dbReference>
<evidence type="ECO:0000256" key="2">
    <source>
        <dbReference type="RuleBase" id="RU364000"/>
    </source>
</evidence>
<dbReference type="Proteomes" id="UP001220377">
    <property type="component" value="Chromosome"/>
</dbReference>
<dbReference type="Pfam" id="PF08240">
    <property type="entry name" value="ADH_N"/>
    <property type="match status" value="1"/>
</dbReference>
<keyword evidence="2" id="KW-0862">Zinc</keyword>
<sequence length="341" mass="35764">MSKNYGVAYYQALPATDPQSFVDTTLPMPTIGPNDLLVEVSAVAVNPVDTKLRLSSTATEQPQVSGHDALGTVAEMGIAVQGFHLGDRVAYAGTSTRAGSEQHYQAVDYRLVGHVPSSLTDEQAVAFPLVSVTAWELLFDKMGFVPAADANGGKTLLVINGAGGVGSVLTQLASWAGLNVVATASPKHAVWLKELGVKQIVDHHQDLLPQLKKLGNKEFDGVAILYAPEPYMRLAADLVAPFGHVGCLVLPTAPLDVAALKNKSASLDFEYMFARSDAGLDMARQGEIITHVMELILAGIIQDITGSVLGPINAANVREATVAVDGGHGTGKVVITGGFTD</sequence>
<evidence type="ECO:0000256" key="1">
    <source>
        <dbReference type="ARBA" id="ARBA00010371"/>
    </source>
</evidence>
<dbReference type="PROSITE" id="PS01162">
    <property type="entry name" value="QOR_ZETA_CRYSTAL"/>
    <property type="match status" value="1"/>
</dbReference>
<dbReference type="NCBIfam" id="TIGR02817">
    <property type="entry name" value="adh_fam_1"/>
    <property type="match status" value="1"/>
</dbReference>
<proteinExistence type="inferred from homology"/>
<dbReference type="Gene3D" id="3.90.180.10">
    <property type="entry name" value="Medium-chain alcohol dehydrogenases, catalytic domain"/>
    <property type="match status" value="1"/>
</dbReference>
<dbReference type="EMBL" id="CP117884">
    <property type="protein sequence ID" value="WDF83029.1"/>
    <property type="molecule type" value="Genomic_DNA"/>
</dbReference>
<keyword evidence="2" id="KW-0560">Oxidoreductase</keyword>
<dbReference type="Gene3D" id="3.40.50.720">
    <property type="entry name" value="NAD(P)-binding Rossmann-like Domain"/>
    <property type="match status" value="1"/>
</dbReference>
<gene>
    <name evidence="4" type="ORF">PQ472_01940</name>
</gene>